<evidence type="ECO:0000256" key="7">
    <source>
        <dbReference type="ARBA" id="ARBA00022840"/>
    </source>
</evidence>
<feature type="compositionally biased region" description="Low complexity" evidence="12">
    <location>
        <begin position="557"/>
        <end position="572"/>
    </location>
</feature>
<dbReference type="GO" id="GO:0006310">
    <property type="term" value="P:DNA recombination"/>
    <property type="evidence" value="ECO:0007669"/>
    <property type="project" value="UniProtKB-KW"/>
</dbReference>
<keyword evidence="6 14" id="KW-0347">Helicase</keyword>
<evidence type="ECO:0000256" key="5">
    <source>
        <dbReference type="ARBA" id="ARBA00022801"/>
    </source>
</evidence>
<dbReference type="GO" id="GO:0003684">
    <property type="term" value="F:damaged DNA binding"/>
    <property type="evidence" value="ECO:0007669"/>
    <property type="project" value="InterPro"/>
</dbReference>
<dbReference type="InterPro" id="IPR006164">
    <property type="entry name" value="DNA_bd_Ku70/Ku80"/>
</dbReference>
<protein>
    <submittedName>
        <fullName evidence="14">ATP-dependent DNA helicase II, 70 kDa subunit (Ku70)</fullName>
    </submittedName>
</protein>
<dbReference type="SMART" id="SM00559">
    <property type="entry name" value="Ku78"/>
    <property type="match status" value="1"/>
</dbReference>
<dbReference type="HOGENOM" id="CLU_014815_2_0_1"/>
<dbReference type="AlphaFoldDB" id="A4VEG9"/>
<dbReference type="InterPro" id="IPR005160">
    <property type="entry name" value="Ku_C"/>
</dbReference>
<dbReference type="KEGG" id="tet:TTHERM_00561799"/>
<evidence type="ECO:0000256" key="3">
    <source>
        <dbReference type="ARBA" id="ARBA00022741"/>
    </source>
</evidence>
<dbReference type="InterPro" id="IPR006165">
    <property type="entry name" value="Ku70"/>
</dbReference>
<keyword evidence="9" id="KW-0233">DNA recombination</keyword>
<dbReference type="GO" id="GO:0003678">
    <property type="term" value="F:DNA helicase activity"/>
    <property type="evidence" value="ECO:0007669"/>
    <property type="project" value="InterPro"/>
</dbReference>
<evidence type="ECO:0000256" key="4">
    <source>
        <dbReference type="ARBA" id="ARBA00022763"/>
    </source>
</evidence>
<evidence type="ECO:0000256" key="12">
    <source>
        <dbReference type="SAM" id="MobiDB-lite"/>
    </source>
</evidence>
<dbReference type="PROSITE" id="PS50800">
    <property type="entry name" value="SAP"/>
    <property type="match status" value="1"/>
</dbReference>
<dbReference type="PIRSF" id="PIRSF003033">
    <property type="entry name" value="Ku70"/>
    <property type="match status" value="1"/>
</dbReference>
<sequence length="711" mass="82134">MEFDEFEDDFVGGDAGEGGDQAQGFDFQENEFIPDLISKKDAVIFLIDCNKKIFQNEFNDEVQFKVILKSIQSFFKSKIISSLDDQVSVIFYNVKQTNNDLNFKGINIVYNLSTPSAEMIKNVVKLGDNFERDFGFADNETPFHEALWTCNSIFTKLDSKKFIMRIFLFTNNDQPHSDNKDFLDKCFNQARTLAEKNIQIELFPLATRNQKFDIRKFYSSIITFDVDEINEAVIDTSDKVLDIQHRLRQKEYKKRAVNRLLFTLGDETRLGVKLFCPFVKQRRPLAKQLESNTNKLLKRTVKHICKETGQSLYQNQISTCVHIGGEKVKVSKGDINEIKSFEEPGMRLIGFKPSGTLKAYHNYRTSYFVYPDDYHVKGSSQSFHALISQMIAKDKIAIVRFIPRKGTQVRFCALLPQEESYDEDHVQTPPGFHLIFLPYADDQRNLGSIRPQQKEEVSRNLLNAAKMMCNALDLANFDFRNFEDPSLQKFFAHLQAHALQEENPENPADLIQPDEEGMKRCEDIIKLFEEALKLDVQDDDQPQAAQKKPRQKKVAVEKQPAAQKKQPAPKKPAQNKKQVKKEEESEASSIGDYDSEDSFIDNEEDEIKPKKRGVQNKKVTNQRKVNKKVEYSDEDDEISYEEKPKRKAAGKKQMSEEEKLISHVEANLKEEFNPDGLTISELKQYLKFKGLKNVGKKEELVDTILRHLERN</sequence>
<feature type="compositionally biased region" description="Basic residues" evidence="12">
    <location>
        <begin position="609"/>
        <end position="626"/>
    </location>
</feature>
<dbReference type="InterPro" id="IPR036361">
    <property type="entry name" value="SAP_dom_sf"/>
</dbReference>
<dbReference type="Gene3D" id="2.40.290.10">
    <property type="match status" value="1"/>
</dbReference>
<evidence type="ECO:0000256" key="6">
    <source>
        <dbReference type="ARBA" id="ARBA00022806"/>
    </source>
</evidence>
<dbReference type="RefSeq" id="XP_001470738.1">
    <property type="nucleotide sequence ID" value="XM_001470688.2"/>
</dbReference>
<dbReference type="Proteomes" id="UP000009168">
    <property type="component" value="Unassembled WGS sequence"/>
</dbReference>
<feature type="compositionally biased region" description="Acidic residues" evidence="12">
    <location>
        <begin position="593"/>
        <end position="606"/>
    </location>
</feature>
<dbReference type="Pfam" id="PF03731">
    <property type="entry name" value="Ku_N"/>
    <property type="match status" value="1"/>
</dbReference>
<keyword evidence="5" id="KW-0378">Hydrolase</keyword>
<dbReference type="OMA" id="FWANVKH"/>
<dbReference type="NCBIfam" id="TIGR00578">
    <property type="entry name" value="ku70"/>
    <property type="match status" value="1"/>
</dbReference>
<keyword evidence="10" id="KW-0234">DNA repair</keyword>
<evidence type="ECO:0000256" key="10">
    <source>
        <dbReference type="ARBA" id="ARBA00023204"/>
    </source>
</evidence>
<keyword evidence="7" id="KW-0067">ATP-binding</keyword>
<keyword evidence="8" id="KW-0238">DNA-binding</keyword>
<dbReference type="GO" id="GO:0042162">
    <property type="term" value="F:telomeric DNA binding"/>
    <property type="evidence" value="ECO:0007669"/>
    <property type="project" value="InterPro"/>
</dbReference>
<dbReference type="SUPFAM" id="SSF68906">
    <property type="entry name" value="SAP domain"/>
    <property type="match status" value="1"/>
</dbReference>
<evidence type="ECO:0000256" key="8">
    <source>
        <dbReference type="ARBA" id="ARBA00023125"/>
    </source>
</evidence>
<evidence type="ECO:0000313" key="14">
    <source>
        <dbReference type="EMBL" id="EDK31925.1"/>
    </source>
</evidence>
<keyword evidence="11" id="KW-0539">Nucleus</keyword>
<dbReference type="InterPro" id="IPR047087">
    <property type="entry name" value="KU70_core_dom"/>
</dbReference>
<dbReference type="InterPro" id="IPR027388">
    <property type="entry name" value="Ku70_bridge/pillars_dom_sf"/>
</dbReference>
<organism evidence="14 15">
    <name type="scientific">Tetrahymena thermophila (strain SB210)</name>
    <dbReference type="NCBI Taxonomy" id="312017"/>
    <lineage>
        <taxon>Eukaryota</taxon>
        <taxon>Sar</taxon>
        <taxon>Alveolata</taxon>
        <taxon>Ciliophora</taxon>
        <taxon>Intramacronucleata</taxon>
        <taxon>Oligohymenophorea</taxon>
        <taxon>Hymenostomatida</taxon>
        <taxon>Tetrahymenina</taxon>
        <taxon>Tetrahymenidae</taxon>
        <taxon>Tetrahymena</taxon>
    </lineage>
</organism>
<evidence type="ECO:0000256" key="1">
    <source>
        <dbReference type="ARBA" id="ARBA00004123"/>
    </source>
</evidence>
<reference evidence="15" key="1">
    <citation type="journal article" date="2006" name="PLoS Biol.">
        <title>Macronuclear genome sequence of the ciliate Tetrahymena thermophila, a model eukaryote.</title>
        <authorList>
            <person name="Eisen J.A."/>
            <person name="Coyne R.S."/>
            <person name="Wu M."/>
            <person name="Wu D."/>
            <person name="Thiagarajan M."/>
            <person name="Wortman J.R."/>
            <person name="Badger J.H."/>
            <person name="Ren Q."/>
            <person name="Amedeo P."/>
            <person name="Jones K.M."/>
            <person name="Tallon L.J."/>
            <person name="Delcher A.L."/>
            <person name="Salzberg S.L."/>
            <person name="Silva J.C."/>
            <person name="Haas B.J."/>
            <person name="Majoros W.H."/>
            <person name="Farzad M."/>
            <person name="Carlton J.M."/>
            <person name="Smith R.K. Jr."/>
            <person name="Garg J."/>
            <person name="Pearlman R.E."/>
            <person name="Karrer K.M."/>
            <person name="Sun L."/>
            <person name="Manning G."/>
            <person name="Elde N.C."/>
            <person name="Turkewitz A.P."/>
            <person name="Asai D.J."/>
            <person name="Wilkes D.E."/>
            <person name="Wang Y."/>
            <person name="Cai H."/>
            <person name="Collins K."/>
            <person name="Stewart B.A."/>
            <person name="Lee S.R."/>
            <person name="Wilamowska K."/>
            <person name="Weinberg Z."/>
            <person name="Ruzzo W.L."/>
            <person name="Wloga D."/>
            <person name="Gaertig J."/>
            <person name="Frankel J."/>
            <person name="Tsao C.-C."/>
            <person name="Gorovsky M.A."/>
            <person name="Keeling P.J."/>
            <person name="Waller R.F."/>
            <person name="Patron N.J."/>
            <person name="Cherry J.M."/>
            <person name="Stover N.A."/>
            <person name="Krieger C.J."/>
            <person name="del Toro C."/>
            <person name="Ryder H.F."/>
            <person name="Williamson S.C."/>
            <person name="Barbeau R.A."/>
            <person name="Hamilton E.P."/>
            <person name="Orias E."/>
        </authorList>
    </citation>
    <scope>NUCLEOTIDE SEQUENCE [LARGE SCALE GENOMIC DNA]</scope>
    <source>
        <strain evidence="15">SB210</strain>
    </source>
</reference>
<dbReference type="InParanoid" id="A4VEG9"/>
<evidence type="ECO:0000256" key="9">
    <source>
        <dbReference type="ARBA" id="ARBA00023172"/>
    </source>
</evidence>
<dbReference type="CDD" id="cd00788">
    <property type="entry name" value="KU70"/>
    <property type="match status" value="1"/>
</dbReference>
<dbReference type="PANTHER" id="PTHR12604">
    <property type="entry name" value="KU AUTOANTIGEN DNA HELICASE"/>
    <property type="match status" value="1"/>
</dbReference>
<evidence type="ECO:0000256" key="2">
    <source>
        <dbReference type="ARBA" id="ARBA00005240"/>
    </source>
</evidence>
<dbReference type="Gene3D" id="3.40.50.410">
    <property type="entry name" value="von Willebrand factor, type A domain"/>
    <property type="match status" value="1"/>
</dbReference>
<dbReference type="FunFam" id="2.40.290.10:FF:000001">
    <property type="entry name" value="X-ray repair cross complementing 6"/>
    <property type="match status" value="1"/>
</dbReference>
<keyword evidence="15" id="KW-1185">Reference proteome</keyword>
<dbReference type="GO" id="GO:0003690">
    <property type="term" value="F:double-stranded DNA binding"/>
    <property type="evidence" value="ECO:0007669"/>
    <property type="project" value="TreeGrafter"/>
</dbReference>
<dbReference type="GO" id="GO:0043564">
    <property type="term" value="C:Ku70:Ku80 complex"/>
    <property type="evidence" value="ECO:0007669"/>
    <property type="project" value="InterPro"/>
</dbReference>
<keyword evidence="4" id="KW-0227">DNA damage</keyword>
<proteinExistence type="inferred from homology"/>
<dbReference type="Gene3D" id="1.10.1600.10">
    <property type="match status" value="1"/>
</dbReference>
<feature type="domain" description="SAP" evidence="13">
    <location>
        <begin position="674"/>
        <end position="708"/>
    </location>
</feature>
<dbReference type="GO" id="GO:0005524">
    <property type="term" value="F:ATP binding"/>
    <property type="evidence" value="ECO:0007669"/>
    <property type="project" value="UniProtKB-KW"/>
</dbReference>
<dbReference type="Pfam" id="PF02735">
    <property type="entry name" value="Ku"/>
    <property type="match status" value="1"/>
</dbReference>
<dbReference type="STRING" id="312017.A4VEG9"/>
<name>A4VEG9_TETTS</name>
<dbReference type="InterPro" id="IPR016194">
    <property type="entry name" value="SPOC-like_C_dom_sf"/>
</dbReference>
<evidence type="ECO:0000259" key="13">
    <source>
        <dbReference type="PROSITE" id="PS50800"/>
    </source>
</evidence>
<dbReference type="GeneID" id="7834942"/>
<dbReference type="SUPFAM" id="SSF53300">
    <property type="entry name" value="vWA-like"/>
    <property type="match status" value="1"/>
</dbReference>
<dbReference type="InterPro" id="IPR003034">
    <property type="entry name" value="SAP_dom"/>
</dbReference>
<gene>
    <name evidence="14" type="ORF">TTHERM_00561799</name>
</gene>
<dbReference type="Gene3D" id="1.10.720.30">
    <property type="entry name" value="SAP domain"/>
    <property type="match status" value="1"/>
</dbReference>
<dbReference type="GO" id="GO:0006303">
    <property type="term" value="P:double-strand break repair via nonhomologous end joining"/>
    <property type="evidence" value="ECO:0007669"/>
    <property type="project" value="InterPro"/>
</dbReference>
<dbReference type="SMART" id="SM00513">
    <property type="entry name" value="SAP"/>
    <property type="match status" value="1"/>
</dbReference>
<dbReference type="InterPro" id="IPR005161">
    <property type="entry name" value="Ku_N"/>
</dbReference>
<dbReference type="GO" id="GO:0000723">
    <property type="term" value="P:telomere maintenance"/>
    <property type="evidence" value="ECO:0007669"/>
    <property type="project" value="InterPro"/>
</dbReference>
<comment type="similarity">
    <text evidence="2">Belongs to the ku70 family.</text>
</comment>
<dbReference type="SUPFAM" id="SSF100939">
    <property type="entry name" value="SPOC domain-like"/>
    <property type="match status" value="1"/>
</dbReference>
<accession>A4VEG9</accession>
<evidence type="ECO:0000256" key="11">
    <source>
        <dbReference type="ARBA" id="ARBA00023242"/>
    </source>
</evidence>
<dbReference type="PANTHER" id="PTHR12604:SF2">
    <property type="entry name" value="X-RAY REPAIR CROSS-COMPLEMENTING PROTEIN 6"/>
    <property type="match status" value="1"/>
</dbReference>
<dbReference type="Pfam" id="PF03730">
    <property type="entry name" value="Ku_C"/>
    <property type="match status" value="1"/>
</dbReference>
<keyword evidence="3" id="KW-0547">Nucleotide-binding</keyword>
<dbReference type="OrthoDB" id="3249161at2759"/>
<dbReference type="Pfam" id="PF02037">
    <property type="entry name" value="SAP"/>
    <property type="match status" value="1"/>
</dbReference>
<evidence type="ECO:0000313" key="15">
    <source>
        <dbReference type="Proteomes" id="UP000009168"/>
    </source>
</evidence>
<feature type="region of interest" description="Disordered" evidence="12">
    <location>
        <begin position="537"/>
        <end position="658"/>
    </location>
</feature>
<dbReference type="GO" id="GO:0016787">
    <property type="term" value="F:hydrolase activity"/>
    <property type="evidence" value="ECO:0007669"/>
    <property type="project" value="UniProtKB-KW"/>
</dbReference>
<dbReference type="eggNOG" id="KOG2327">
    <property type="taxonomic scope" value="Eukaryota"/>
</dbReference>
<dbReference type="EMBL" id="GG662808">
    <property type="protein sequence ID" value="EDK31925.1"/>
    <property type="molecule type" value="Genomic_DNA"/>
</dbReference>
<dbReference type="Gene3D" id="4.10.970.10">
    <property type="entry name" value="Ku70, bridge and pillars"/>
    <property type="match status" value="1"/>
</dbReference>
<dbReference type="InterPro" id="IPR036465">
    <property type="entry name" value="vWFA_dom_sf"/>
</dbReference>
<comment type="subcellular location">
    <subcellularLocation>
        <location evidence="1">Nucleus</location>
    </subcellularLocation>
</comment>